<evidence type="ECO:0000313" key="2">
    <source>
        <dbReference type="EMBL" id="NVE95508.1"/>
    </source>
</evidence>
<organism evidence="2 3">
    <name type="scientific">Altererythrobacter lutimaris</name>
    <dbReference type="NCBI Taxonomy" id="2743979"/>
    <lineage>
        <taxon>Bacteria</taxon>
        <taxon>Pseudomonadati</taxon>
        <taxon>Pseudomonadota</taxon>
        <taxon>Alphaproteobacteria</taxon>
        <taxon>Sphingomonadales</taxon>
        <taxon>Erythrobacteraceae</taxon>
        <taxon>Altererythrobacter</taxon>
    </lineage>
</organism>
<dbReference type="AlphaFoldDB" id="A0A850HEZ1"/>
<proteinExistence type="predicted"/>
<protein>
    <submittedName>
        <fullName evidence="2">Uncharacterized protein</fullName>
    </submittedName>
</protein>
<gene>
    <name evidence="2" type="ORF">HUO12_11415</name>
</gene>
<evidence type="ECO:0000256" key="1">
    <source>
        <dbReference type="SAM" id="SignalP"/>
    </source>
</evidence>
<reference evidence="2 3" key="1">
    <citation type="submission" date="2020-06" db="EMBL/GenBank/DDBJ databases">
        <title>Altererythrobacter lutimaris sp. nov., a marine bacterium isolated from a tidal flat.</title>
        <authorList>
            <person name="Kim D."/>
            <person name="Yoo Y."/>
            <person name="Kim J.-J."/>
        </authorList>
    </citation>
    <scope>NUCLEOTIDE SEQUENCE [LARGE SCALE GENOMIC DNA]</scope>
    <source>
        <strain evidence="2 3">JGD-16</strain>
    </source>
</reference>
<dbReference type="Proteomes" id="UP000546031">
    <property type="component" value="Unassembled WGS sequence"/>
</dbReference>
<name>A0A850HEZ1_9SPHN</name>
<keyword evidence="1" id="KW-0732">Signal</keyword>
<dbReference type="EMBL" id="JABWTA010000001">
    <property type="protein sequence ID" value="NVE95508.1"/>
    <property type="molecule type" value="Genomic_DNA"/>
</dbReference>
<feature type="signal peptide" evidence="1">
    <location>
        <begin position="1"/>
        <end position="22"/>
    </location>
</feature>
<keyword evidence="3" id="KW-1185">Reference proteome</keyword>
<evidence type="ECO:0000313" key="3">
    <source>
        <dbReference type="Proteomes" id="UP000546031"/>
    </source>
</evidence>
<sequence>MRNFLPLMLAILALMGCIPTPADQEAMRYVAAVEIPIEDTQERIELTNLLTSEAGNHDGLHVDDVSDQSADFYKDSRVLEPDQRPTVSITIWRGEDDDQQVGSVSDVMHRGRVWATFLKGPDPKLETPFREAALNRILARWPQTNKLPILPTGGLPLARDLIMTDQGYRIDRSQAETYGLAKDSELLVAN</sequence>
<comment type="caution">
    <text evidence="2">The sequence shown here is derived from an EMBL/GenBank/DDBJ whole genome shotgun (WGS) entry which is preliminary data.</text>
</comment>
<feature type="chain" id="PRO_5032641680" evidence="1">
    <location>
        <begin position="23"/>
        <end position="190"/>
    </location>
</feature>
<dbReference type="PROSITE" id="PS51257">
    <property type="entry name" value="PROKAR_LIPOPROTEIN"/>
    <property type="match status" value="1"/>
</dbReference>
<accession>A0A850HEZ1</accession>